<dbReference type="Pfam" id="PF01790">
    <property type="entry name" value="LGT"/>
    <property type="match status" value="1"/>
</dbReference>
<keyword evidence="5 8" id="KW-1133">Transmembrane helix</keyword>
<feature type="transmembrane region" description="Helical" evidence="8">
    <location>
        <begin position="249"/>
        <end position="273"/>
    </location>
</feature>
<sequence length="445" mass="45354">MISMGRKQKRRAARRAKQSGRAGATTVDLAPDFQAGSVAPASELISSARPSKGGTRHHPVAAPKVTDGSGVEAARDSGAAALDVDDGSASRGPSALEVTRVGCEELRDADPQALGLSYTFRAPSSGAAGPVTVQFDGVHRSSTAGVPDTFTTHDVIDPVLPSAGPITLTRRVENIPSGEWDVTASIVAGPADLRRASSVTASGRTGYAPVVSAKAPGTRLGSWPGLVGLGAVVALGLQSALVLRSGLPMVAVLSTSLLACFVGLVGARVYYLVEHRDRPRTGPARWTGMCLQGFVLAAMATMIIGSVVGEVPVLAVLDLSAPALVIGAGIGRLGCWFGGCCAGRPTASRWGLWSSDRRLGMRRVPAQLIEAGAAAGIGVAAATVAWSARPAPVGALFVATLAAYVLARQLVFPLRSLPRNTRYGRAAIIVASAVAVAVAGGLLVV</sequence>
<feature type="transmembrane region" description="Helical" evidence="8">
    <location>
        <begin position="423"/>
        <end position="444"/>
    </location>
</feature>
<evidence type="ECO:0000256" key="1">
    <source>
        <dbReference type="ARBA" id="ARBA00007150"/>
    </source>
</evidence>
<name>A0ABS4W4U2_9PSEU</name>
<feature type="transmembrane region" description="Helical" evidence="8">
    <location>
        <begin position="393"/>
        <end position="411"/>
    </location>
</feature>
<feature type="compositionally biased region" description="Basic residues" evidence="7">
    <location>
        <begin position="1"/>
        <end position="18"/>
    </location>
</feature>
<dbReference type="EC" id="2.-.-.-" evidence="9"/>
<dbReference type="GO" id="GO:0016740">
    <property type="term" value="F:transferase activity"/>
    <property type="evidence" value="ECO:0007669"/>
    <property type="project" value="UniProtKB-KW"/>
</dbReference>
<evidence type="ECO:0000256" key="3">
    <source>
        <dbReference type="ARBA" id="ARBA00022679"/>
    </source>
</evidence>
<organism evidence="9 10">
    <name type="scientific">Pseudonocardia parietis</name>
    <dbReference type="NCBI Taxonomy" id="570936"/>
    <lineage>
        <taxon>Bacteria</taxon>
        <taxon>Bacillati</taxon>
        <taxon>Actinomycetota</taxon>
        <taxon>Actinomycetes</taxon>
        <taxon>Pseudonocardiales</taxon>
        <taxon>Pseudonocardiaceae</taxon>
        <taxon>Pseudonocardia</taxon>
    </lineage>
</organism>
<evidence type="ECO:0000256" key="4">
    <source>
        <dbReference type="ARBA" id="ARBA00022692"/>
    </source>
</evidence>
<feature type="transmembrane region" description="Helical" evidence="8">
    <location>
        <begin position="223"/>
        <end position="243"/>
    </location>
</feature>
<feature type="transmembrane region" description="Helical" evidence="8">
    <location>
        <begin position="294"/>
        <end position="317"/>
    </location>
</feature>
<evidence type="ECO:0000256" key="7">
    <source>
        <dbReference type="SAM" id="MobiDB-lite"/>
    </source>
</evidence>
<keyword evidence="6 8" id="KW-0472">Membrane</keyword>
<evidence type="ECO:0000256" key="6">
    <source>
        <dbReference type="ARBA" id="ARBA00023136"/>
    </source>
</evidence>
<keyword evidence="2" id="KW-1003">Cell membrane</keyword>
<keyword evidence="4 8" id="KW-0812">Transmembrane</keyword>
<dbReference type="RefSeq" id="WP_210036457.1">
    <property type="nucleotide sequence ID" value="NZ_JAGINU010000002.1"/>
</dbReference>
<feature type="transmembrane region" description="Helical" evidence="8">
    <location>
        <begin position="323"/>
        <end position="343"/>
    </location>
</feature>
<protein>
    <submittedName>
        <fullName evidence="9">Phosphatidylglycerol:prolipoprotein diacylglycerol transferase</fullName>
        <ecNumber evidence="9">2.-.-.-</ecNumber>
    </submittedName>
</protein>
<proteinExistence type="inferred from homology"/>
<evidence type="ECO:0000313" key="9">
    <source>
        <dbReference type="EMBL" id="MBP2371235.1"/>
    </source>
</evidence>
<feature type="region of interest" description="Disordered" evidence="7">
    <location>
        <begin position="1"/>
        <end position="73"/>
    </location>
</feature>
<dbReference type="PANTHER" id="PTHR30589">
    <property type="entry name" value="PROLIPOPROTEIN DIACYLGLYCERYL TRANSFERASE"/>
    <property type="match status" value="1"/>
</dbReference>
<dbReference type="EMBL" id="JAGINU010000002">
    <property type="protein sequence ID" value="MBP2371235.1"/>
    <property type="molecule type" value="Genomic_DNA"/>
</dbReference>
<evidence type="ECO:0000256" key="8">
    <source>
        <dbReference type="SAM" id="Phobius"/>
    </source>
</evidence>
<accession>A0ABS4W4U2</accession>
<comment type="caution">
    <text evidence="9">The sequence shown here is derived from an EMBL/GenBank/DDBJ whole genome shotgun (WGS) entry which is preliminary data.</text>
</comment>
<comment type="similarity">
    <text evidence="1">Belongs to the Lgt family.</text>
</comment>
<keyword evidence="10" id="KW-1185">Reference proteome</keyword>
<evidence type="ECO:0000256" key="5">
    <source>
        <dbReference type="ARBA" id="ARBA00022989"/>
    </source>
</evidence>
<dbReference type="PANTHER" id="PTHR30589:SF0">
    <property type="entry name" value="PHOSPHATIDYLGLYCEROL--PROLIPOPROTEIN DIACYLGLYCERYL TRANSFERASE"/>
    <property type="match status" value="1"/>
</dbReference>
<keyword evidence="3 9" id="KW-0808">Transferase</keyword>
<dbReference type="Proteomes" id="UP001519295">
    <property type="component" value="Unassembled WGS sequence"/>
</dbReference>
<evidence type="ECO:0000256" key="2">
    <source>
        <dbReference type="ARBA" id="ARBA00022475"/>
    </source>
</evidence>
<gene>
    <name evidence="9" type="ORF">JOF36_007008</name>
</gene>
<reference evidence="9 10" key="1">
    <citation type="submission" date="2021-03" db="EMBL/GenBank/DDBJ databases">
        <title>Sequencing the genomes of 1000 actinobacteria strains.</title>
        <authorList>
            <person name="Klenk H.-P."/>
        </authorList>
    </citation>
    <scope>NUCLEOTIDE SEQUENCE [LARGE SCALE GENOMIC DNA]</scope>
    <source>
        <strain evidence="9 10">DSM 45256</strain>
    </source>
</reference>
<evidence type="ECO:0000313" key="10">
    <source>
        <dbReference type="Proteomes" id="UP001519295"/>
    </source>
</evidence>
<dbReference type="InterPro" id="IPR001640">
    <property type="entry name" value="Lgt"/>
</dbReference>
<feature type="transmembrane region" description="Helical" evidence="8">
    <location>
        <begin position="364"/>
        <end position="387"/>
    </location>
</feature>